<sequence>MTFVRKSYTEITDSILSQITRGVVNEKQDYVRNRSKYRLAYPNVYDIVKIEGIVKGAAFVFRKGTDYKLGDNMVEWLGGGEKPDHGTPFFVNYMMDAPGGITDINPGSVTRTIIESVAMELDYLYAQMNQVYNSAFIDTANGKSLDMVAALLGVNRKMAGYATGEVTFGRKSEPATIEVSRETHVYDGKDRYELKNPMLKAVKSVEGTLEGANAGFEQGKDYLISEGKLIWIPAGKKPDKGSVFYVDYAAYETITIPIDTRVSTYSRRPENVKVFRTVEQSVLTRNAEGRWEVEVPVMALTPGKEGNVFAGSINMMPKPLVGIEYVINKKDILNGTEAENDNELRERAKRALEMAGKATIKSLKSAVQGIEGVTGNVVVIDQPDGVPGIVQIIASGGDEEEIEKVIGETRSAGIKVEFKRPIIIPLDVKLTIVVVENVDRNEVKNEVESIIRQYLGGLEIGEDVIMSRIIKAALSPRGIRDARDVTINDKKENIDVMPHEKGELRTLEIYVED</sequence>
<dbReference type="InterPro" id="IPR006949">
    <property type="entry name" value="Barrel_Baseplate_J-like"/>
</dbReference>
<proteinExistence type="predicted"/>
<evidence type="ECO:0008006" key="5">
    <source>
        <dbReference type="Google" id="ProtNLM"/>
    </source>
</evidence>
<protein>
    <recommendedName>
        <fullName evidence="5">Baseplate J-like protein</fullName>
    </recommendedName>
</protein>
<feature type="domain" description="Baseplate protein J-like barrel" evidence="1">
    <location>
        <begin position="253"/>
        <end position="335"/>
    </location>
</feature>
<evidence type="ECO:0000259" key="2">
    <source>
        <dbReference type="Pfam" id="PF26079"/>
    </source>
</evidence>
<feature type="domain" description="Baseplate J-like C-terminal" evidence="2">
    <location>
        <begin position="427"/>
        <end position="503"/>
    </location>
</feature>
<dbReference type="InterPro" id="IPR058530">
    <property type="entry name" value="Baseplate_J-like_C"/>
</dbReference>
<dbReference type="Proteomes" id="UP001320159">
    <property type="component" value="Unassembled WGS sequence"/>
</dbReference>
<dbReference type="PANTHER" id="PTHR37829:SF3">
    <property type="entry name" value="PROTEIN JAYE-RELATED"/>
    <property type="match status" value="1"/>
</dbReference>
<dbReference type="InterPro" id="IPR052399">
    <property type="entry name" value="Phage_Baseplate_Assmbl_Protein"/>
</dbReference>
<name>A0AAP2RCX6_9EURY</name>
<gene>
    <name evidence="3" type="ORF">CUJ83_04895</name>
</gene>
<dbReference type="EMBL" id="PGCK01000003">
    <property type="protein sequence ID" value="MCD1294335.1"/>
    <property type="molecule type" value="Genomic_DNA"/>
</dbReference>
<organism evidence="3 4">
    <name type="scientific">Methanooceanicella nereidis</name>
    <dbReference type="NCBI Taxonomy" id="2052831"/>
    <lineage>
        <taxon>Archaea</taxon>
        <taxon>Methanobacteriati</taxon>
        <taxon>Methanobacteriota</taxon>
        <taxon>Stenosarchaea group</taxon>
        <taxon>Methanomicrobia</taxon>
        <taxon>Methanocellales</taxon>
        <taxon>Methanocellaceae</taxon>
        <taxon>Methanooceanicella</taxon>
    </lineage>
</organism>
<dbReference type="Pfam" id="PF04865">
    <property type="entry name" value="Baseplate_J"/>
    <property type="match status" value="1"/>
</dbReference>
<evidence type="ECO:0000259" key="1">
    <source>
        <dbReference type="Pfam" id="PF04865"/>
    </source>
</evidence>
<reference evidence="3 4" key="1">
    <citation type="submission" date="2017-11" db="EMBL/GenBank/DDBJ databases">
        <title>Isolation and Characterization of Family Methanocellaceae Species from Potential Methane Hydrate Area Offshore Southwestern Taiwan.</title>
        <authorList>
            <person name="Zhang W.-L."/>
            <person name="Chen W.-C."/>
            <person name="Lai M.-C."/>
            <person name="Chen S.-C."/>
        </authorList>
    </citation>
    <scope>NUCLEOTIDE SEQUENCE [LARGE SCALE GENOMIC DNA]</scope>
    <source>
        <strain evidence="3 4">CWC-04</strain>
    </source>
</reference>
<evidence type="ECO:0000313" key="3">
    <source>
        <dbReference type="EMBL" id="MCD1294335.1"/>
    </source>
</evidence>
<accession>A0AAP2RCX6</accession>
<dbReference type="PANTHER" id="PTHR37829">
    <property type="entry name" value="PHAGE-LIKE ELEMENT PBSX PROTEIN XKDT"/>
    <property type="match status" value="1"/>
</dbReference>
<evidence type="ECO:0000313" key="4">
    <source>
        <dbReference type="Proteomes" id="UP001320159"/>
    </source>
</evidence>
<keyword evidence="4" id="KW-1185">Reference proteome</keyword>
<dbReference type="Pfam" id="PF26079">
    <property type="entry name" value="Baseplate_J_C"/>
    <property type="match status" value="1"/>
</dbReference>
<dbReference type="AlphaFoldDB" id="A0AAP2RCX6"/>
<comment type="caution">
    <text evidence="3">The sequence shown here is derived from an EMBL/GenBank/DDBJ whole genome shotgun (WGS) entry which is preliminary data.</text>
</comment>
<dbReference type="RefSeq" id="WP_230741163.1">
    <property type="nucleotide sequence ID" value="NZ_PGCK01000003.1"/>
</dbReference>